<dbReference type="AlphaFoldDB" id="A0A0C3NSP0"/>
<dbReference type="GO" id="GO:0017017">
    <property type="term" value="F:MAP kinase tyrosine/serine/threonine phosphatase activity"/>
    <property type="evidence" value="ECO:0007669"/>
    <property type="project" value="TreeGrafter"/>
</dbReference>
<dbReference type="PROSITE" id="PS50054">
    <property type="entry name" value="TYR_PHOSPHATASE_DUAL"/>
    <property type="match status" value="1"/>
</dbReference>
<evidence type="ECO:0000256" key="4">
    <source>
        <dbReference type="ARBA" id="ARBA00022912"/>
    </source>
</evidence>
<protein>
    <recommendedName>
        <fullName evidence="2">protein-tyrosine-phosphatase</fullName>
        <ecNumber evidence="2">3.1.3.48</ecNumber>
    </recommendedName>
</protein>
<dbReference type="InterPro" id="IPR000387">
    <property type="entry name" value="Tyr_Pase_dom"/>
</dbReference>
<dbReference type="SUPFAM" id="SSF52799">
    <property type="entry name" value="(Phosphotyrosine protein) phosphatases II"/>
    <property type="match status" value="1"/>
</dbReference>
<keyword evidence="4" id="KW-0904">Protein phosphatase</keyword>
<organism evidence="8 9">
    <name type="scientific">Pisolithus tinctorius Marx 270</name>
    <dbReference type="NCBI Taxonomy" id="870435"/>
    <lineage>
        <taxon>Eukaryota</taxon>
        <taxon>Fungi</taxon>
        <taxon>Dikarya</taxon>
        <taxon>Basidiomycota</taxon>
        <taxon>Agaricomycotina</taxon>
        <taxon>Agaricomycetes</taxon>
        <taxon>Agaricomycetidae</taxon>
        <taxon>Boletales</taxon>
        <taxon>Sclerodermatineae</taxon>
        <taxon>Pisolithaceae</taxon>
        <taxon>Pisolithus</taxon>
    </lineage>
</organism>
<evidence type="ECO:0000256" key="3">
    <source>
        <dbReference type="ARBA" id="ARBA00022801"/>
    </source>
</evidence>
<evidence type="ECO:0000256" key="2">
    <source>
        <dbReference type="ARBA" id="ARBA00013064"/>
    </source>
</evidence>
<dbReference type="PROSITE" id="PS50056">
    <property type="entry name" value="TYR_PHOSPHATASE_2"/>
    <property type="match status" value="1"/>
</dbReference>
<dbReference type="STRING" id="870435.A0A0C3NSP0"/>
<dbReference type="HOGENOM" id="CLU_027074_11_1_1"/>
<dbReference type="InterPro" id="IPR000340">
    <property type="entry name" value="Dual-sp_phosphatase_cat-dom"/>
</dbReference>
<dbReference type="GO" id="GO:0043409">
    <property type="term" value="P:negative regulation of MAPK cascade"/>
    <property type="evidence" value="ECO:0007669"/>
    <property type="project" value="TreeGrafter"/>
</dbReference>
<dbReference type="EMBL" id="KN831974">
    <property type="protein sequence ID" value="KIO03865.1"/>
    <property type="molecule type" value="Genomic_DNA"/>
</dbReference>
<keyword evidence="3" id="KW-0378">Hydrolase</keyword>
<feature type="compositionally biased region" description="Gly residues" evidence="5">
    <location>
        <begin position="230"/>
        <end position="240"/>
    </location>
</feature>
<evidence type="ECO:0000313" key="8">
    <source>
        <dbReference type="EMBL" id="KIO03865.1"/>
    </source>
</evidence>
<sequence length="240" mass="25929">MIRFEGMAPEVMEAMCTPMHLVLPAHYPTPTSPTIPSVKPVSSTVAPGSLFLGSISATMDRELLATHHITHVVQVLDVPWLPISEKDGFRCLKIDIVDKPSADLRPHLEGACAYIANALHAGGNVLVHCQQGISRSPAIVIAYLIHNLGMSYDQAHALVKRRRPCINPNPGFVAALRAWESRWRSNAPSPPPQFRRATTSYAGMSTVEPVSTLAPAPNGHAPQMTMRGISYGGNGGSRPY</sequence>
<feature type="domain" description="Tyrosine-protein phosphatase" evidence="6">
    <location>
        <begin position="39"/>
        <end position="185"/>
    </location>
</feature>
<dbReference type="SMART" id="SM00195">
    <property type="entry name" value="DSPc"/>
    <property type="match status" value="1"/>
</dbReference>
<evidence type="ECO:0000256" key="1">
    <source>
        <dbReference type="ARBA" id="ARBA00008601"/>
    </source>
</evidence>
<dbReference type="CDD" id="cd14498">
    <property type="entry name" value="DSP"/>
    <property type="match status" value="1"/>
</dbReference>
<dbReference type="EC" id="3.1.3.48" evidence="2"/>
<evidence type="ECO:0000259" key="6">
    <source>
        <dbReference type="PROSITE" id="PS50054"/>
    </source>
</evidence>
<dbReference type="InterPro" id="IPR016130">
    <property type="entry name" value="Tyr_Pase_AS"/>
</dbReference>
<dbReference type="GO" id="GO:0005737">
    <property type="term" value="C:cytoplasm"/>
    <property type="evidence" value="ECO:0007669"/>
    <property type="project" value="TreeGrafter"/>
</dbReference>
<comment type="similarity">
    <text evidence="1">Belongs to the protein-tyrosine phosphatase family. Non-receptor class dual specificity subfamily.</text>
</comment>
<gene>
    <name evidence="8" type="ORF">M404DRAFT_1001028</name>
</gene>
<feature type="region of interest" description="Disordered" evidence="5">
    <location>
        <begin position="211"/>
        <end position="240"/>
    </location>
</feature>
<dbReference type="InParanoid" id="A0A0C3NSP0"/>
<dbReference type="PANTHER" id="PTHR10159:SF519">
    <property type="entry name" value="DUAL SPECIFICITY PROTEIN PHOSPHATASE MPK3"/>
    <property type="match status" value="1"/>
</dbReference>
<accession>A0A0C3NSP0</accession>
<evidence type="ECO:0000256" key="5">
    <source>
        <dbReference type="SAM" id="MobiDB-lite"/>
    </source>
</evidence>
<name>A0A0C3NSP0_PISTI</name>
<dbReference type="PROSITE" id="PS00383">
    <property type="entry name" value="TYR_PHOSPHATASE_1"/>
    <property type="match status" value="1"/>
</dbReference>
<reference evidence="9" key="2">
    <citation type="submission" date="2015-01" db="EMBL/GenBank/DDBJ databases">
        <title>Evolutionary Origins and Diversification of the Mycorrhizal Mutualists.</title>
        <authorList>
            <consortium name="DOE Joint Genome Institute"/>
            <consortium name="Mycorrhizal Genomics Consortium"/>
            <person name="Kohler A."/>
            <person name="Kuo A."/>
            <person name="Nagy L.G."/>
            <person name="Floudas D."/>
            <person name="Copeland A."/>
            <person name="Barry K.W."/>
            <person name="Cichocki N."/>
            <person name="Veneault-Fourrey C."/>
            <person name="LaButti K."/>
            <person name="Lindquist E.A."/>
            <person name="Lipzen A."/>
            <person name="Lundell T."/>
            <person name="Morin E."/>
            <person name="Murat C."/>
            <person name="Riley R."/>
            <person name="Ohm R."/>
            <person name="Sun H."/>
            <person name="Tunlid A."/>
            <person name="Henrissat B."/>
            <person name="Grigoriev I.V."/>
            <person name="Hibbett D.S."/>
            <person name="Martin F."/>
        </authorList>
    </citation>
    <scope>NUCLEOTIDE SEQUENCE [LARGE SCALE GENOMIC DNA]</scope>
    <source>
        <strain evidence="9">Marx 270</strain>
    </source>
</reference>
<dbReference type="InterPro" id="IPR029021">
    <property type="entry name" value="Prot-tyrosine_phosphatase-like"/>
</dbReference>
<dbReference type="PANTHER" id="PTHR10159">
    <property type="entry name" value="DUAL SPECIFICITY PROTEIN PHOSPHATASE"/>
    <property type="match status" value="1"/>
</dbReference>
<feature type="domain" description="Tyrosine specific protein phosphatases" evidence="7">
    <location>
        <begin position="122"/>
        <end position="164"/>
    </location>
</feature>
<reference evidence="8 9" key="1">
    <citation type="submission" date="2014-04" db="EMBL/GenBank/DDBJ databases">
        <authorList>
            <consortium name="DOE Joint Genome Institute"/>
            <person name="Kuo A."/>
            <person name="Kohler A."/>
            <person name="Costa M.D."/>
            <person name="Nagy L.G."/>
            <person name="Floudas D."/>
            <person name="Copeland A."/>
            <person name="Barry K.W."/>
            <person name="Cichocki N."/>
            <person name="Veneault-Fourrey C."/>
            <person name="LaButti K."/>
            <person name="Lindquist E.A."/>
            <person name="Lipzen A."/>
            <person name="Lundell T."/>
            <person name="Morin E."/>
            <person name="Murat C."/>
            <person name="Sun H."/>
            <person name="Tunlid A."/>
            <person name="Henrissat B."/>
            <person name="Grigoriev I.V."/>
            <person name="Hibbett D.S."/>
            <person name="Martin F."/>
            <person name="Nordberg H.P."/>
            <person name="Cantor M.N."/>
            <person name="Hua S.X."/>
        </authorList>
    </citation>
    <scope>NUCLEOTIDE SEQUENCE [LARGE SCALE GENOMIC DNA]</scope>
    <source>
        <strain evidence="8 9">Marx 270</strain>
    </source>
</reference>
<dbReference type="Pfam" id="PF00782">
    <property type="entry name" value="DSPc"/>
    <property type="match status" value="1"/>
</dbReference>
<evidence type="ECO:0000259" key="7">
    <source>
        <dbReference type="PROSITE" id="PS50056"/>
    </source>
</evidence>
<proteinExistence type="inferred from homology"/>
<evidence type="ECO:0000313" key="9">
    <source>
        <dbReference type="Proteomes" id="UP000054217"/>
    </source>
</evidence>
<dbReference type="GO" id="GO:0033550">
    <property type="term" value="F:MAP kinase tyrosine phosphatase activity"/>
    <property type="evidence" value="ECO:0007669"/>
    <property type="project" value="TreeGrafter"/>
</dbReference>
<dbReference type="OrthoDB" id="273181at2759"/>
<dbReference type="GO" id="GO:0008330">
    <property type="term" value="F:protein tyrosine/threonine phosphatase activity"/>
    <property type="evidence" value="ECO:0007669"/>
    <property type="project" value="TreeGrafter"/>
</dbReference>
<dbReference type="Proteomes" id="UP000054217">
    <property type="component" value="Unassembled WGS sequence"/>
</dbReference>
<dbReference type="InterPro" id="IPR020422">
    <property type="entry name" value="TYR_PHOSPHATASE_DUAL_dom"/>
</dbReference>
<keyword evidence="9" id="KW-1185">Reference proteome</keyword>
<dbReference type="Gene3D" id="3.90.190.10">
    <property type="entry name" value="Protein tyrosine phosphatase superfamily"/>
    <property type="match status" value="1"/>
</dbReference>